<organism evidence="2 3">
    <name type="scientific">Colletotrichum salicis</name>
    <dbReference type="NCBI Taxonomy" id="1209931"/>
    <lineage>
        <taxon>Eukaryota</taxon>
        <taxon>Fungi</taxon>
        <taxon>Dikarya</taxon>
        <taxon>Ascomycota</taxon>
        <taxon>Pezizomycotina</taxon>
        <taxon>Sordariomycetes</taxon>
        <taxon>Hypocreomycetidae</taxon>
        <taxon>Glomerellales</taxon>
        <taxon>Glomerellaceae</taxon>
        <taxon>Colletotrichum</taxon>
        <taxon>Colletotrichum acutatum species complex</taxon>
    </lineage>
</organism>
<evidence type="ECO:0000313" key="2">
    <source>
        <dbReference type="EMBL" id="KXH50522.1"/>
    </source>
</evidence>
<sequence length="147" mass="16979">MLAFLNDGDPIPRMDSAYATELARIWHLVGGSICPPASEFPDFKPPKLHLNSLCQMVVLYDKQQDFPVNDKEDQDQDEATNDEEDDEEEEKLMACRLDRGDLEKQTWANVLAHRMNQYVEWTTRIGDGYFNGRCDWQDDEGGYCILN</sequence>
<keyword evidence="3" id="KW-1185">Reference proteome</keyword>
<dbReference type="Proteomes" id="UP000070121">
    <property type="component" value="Unassembled WGS sequence"/>
</dbReference>
<feature type="region of interest" description="Disordered" evidence="1">
    <location>
        <begin position="65"/>
        <end position="91"/>
    </location>
</feature>
<protein>
    <submittedName>
        <fullName evidence="2">Uncharacterized protein</fullName>
    </submittedName>
</protein>
<dbReference type="OrthoDB" id="10412328at2759"/>
<name>A0A135TR37_9PEZI</name>
<dbReference type="AlphaFoldDB" id="A0A135TR37"/>
<evidence type="ECO:0000256" key="1">
    <source>
        <dbReference type="SAM" id="MobiDB-lite"/>
    </source>
</evidence>
<evidence type="ECO:0000313" key="3">
    <source>
        <dbReference type="Proteomes" id="UP000070121"/>
    </source>
</evidence>
<feature type="compositionally biased region" description="Acidic residues" evidence="1">
    <location>
        <begin position="72"/>
        <end position="90"/>
    </location>
</feature>
<reference evidence="2 3" key="1">
    <citation type="submission" date="2014-02" db="EMBL/GenBank/DDBJ databases">
        <title>The genome sequence of Colletotrichum salicis CBS 607.94.</title>
        <authorList>
            <person name="Baroncelli R."/>
            <person name="Thon M.R."/>
        </authorList>
    </citation>
    <scope>NUCLEOTIDE SEQUENCE [LARGE SCALE GENOMIC DNA]</scope>
    <source>
        <strain evidence="2 3">CBS 607.94</strain>
    </source>
</reference>
<dbReference type="EMBL" id="JFFI01001905">
    <property type="protein sequence ID" value="KXH50522.1"/>
    <property type="molecule type" value="Genomic_DNA"/>
</dbReference>
<gene>
    <name evidence="2" type="ORF">CSAL01_11646</name>
</gene>
<comment type="caution">
    <text evidence="2">The sequence shown here is derived from an EMBL/GenBank/DDBJ whole genome shotgun (WGS) entry which is preliminary data.</text>
</comment>
<accession>A0A135TR37</accession>
<proteinExistence type="predicted"/>